<proteinExistence type="predicted"/>
<evidence type="ECO:0000313" key="3">
    <source>
        <dbReference type="EMBL" id="TFL03452.1"/>
    </source>
</evidence>
<name>A0A5C3QNQ8_9AGAR</name>
<reference evidence="3 4" key="1">
    <citation type="journal article" date="2019" name="Nat. Ecol. Evol.">
        <title>Megaphylogeny resolves global patterns of mushroom evolution.</title>
        <authorList>
            <person name="Varga T."/>
            <person name="Krizsan K."/>
            <person name="Foldi C."/>
            <person name="Dima B."/>
            <person name="Sanchez-Garcia M."/>
            <person name="Sanchez-Ramirez S."/>
            <person name="Szollosi G.J."/>
            <person name="Szarkandi J.G."/>
            <person name="Papp V."/>
            <person name="Albert L."/>
            <person name="Andreopoulos W."/>
            <person name="Angelini C."/>
            <person name="Antonin V."/>
            <person name="Barry K.W."/>
            <person name="Bougher N.L."/>
            <person name="Buchanan P."/>
            <person name="Buyck B."/>
            <person name="Bense V."/>
            <person name="Catcheside P."/>
            <person name="Chovatia M."/>
            <person name="Cooper J."/>
            <person name="Damon W."/>
            <person name="Desjardin D."/>
            <person name="Finy P."/>
            <person name="Geml J."/>
            <person name="Haridas S."/>
            <person name="Hughes K."/>
            <person name="Justo A."/>
            <person name="Karasinski D."/>
            <person name="Kautmanova I."/>
            <person name="Kiss B."/>
            <person name="Kocsube S."/>
            <person name="Kotiranta H."/>
            <person name="LaButti K.M."/>
            <person name="Lechner B.E."/>
            <person name="Liimatainen K."/>
            <person name="Lipzen A."/>
            <person name="Lukacs Z."/>
            <person name="Mihaltcheva S."/>
            <person name="Morgado L.N."/>
            <person name="Niskanen T."/>
            <person name="Noordeloos M.E."/>
            <person name="Ohm R.A."/>
            <person name="Ortiz-Santana B."/>
            <person name="Ovrebo C."/>
            <person name="Racz N."/>
            <person name="Riley R."/>
            <person name="Savchenko A."/>
            <person name="Shiryaev A."/>
            <person name="Soop K."/>
            <person name="Spirin V."/>
            <person name="Szebenyi C."/>
            <person name="Tomsovsky M."/>
            <person name="Tulloss R.E."/>
            <person name="Uehling J."/>
            <person name="Grigoriev I.V."/>
            <person name="Vagvolgyi C."/>
            <person name="Papp T."/>
            <person name="Martin F.M."/>
            <person name="Miettinen O."/>
            <person name="Hibbett D.S."/>
            <person name="Nagy L.G."/>
        </authorList>
    </citation>
    <scope>NUCLEOTIDE SEQUENCE [LARGE SCALE GENOMIC DNA]</scope>
    <source>
        <strain evidence="3 4">CBS 309.79</strain>
    </source>
</reference>
<keyword evidence="2" id="KW-1133">Transmembrane helix</keyword>
<protein>
    <submittedName>
        <fullName evidence="3">Uncharacterized protein</fullName>
    </submittedName>
</protein>
<feature type="compositionally biased region" description="Polar residues" evidence="1">
    <location>
        <begin position="13"/>
        <end position="22"/>
    </location>
</feature>
<dbReference type="PANTHER" id="PTHR13132">
    <property type="entry name" value="ALPHA- 1,6 -FUCOSYLTRANSFERASE"/>
    <property type="match status" value="1"/>
</dbReference>
<feature type="transmembrane region" description="Helical" evidence="2">
    <location>
        <begin position="99"/>
        <end position="119"/>
    </location>
</feature>
<accession>A0A5C3QNQ8</accession>
<dbReference type="Proteomes" id="UP000305067">
    <property type="component" value="Unassembled WGS sequence"/>
</dbReference>
<dbReference type="OrthoDB" id="2392789at2759"/>
<organism evidence="3 4">
    <name type="scientific">Pterulicium gracile</name>
    <dbReference type="NCBI Taxonomy" id="1884261"/>
    <lineage>
        <taxon>Eukaryota</taxon>
        <taxon>Fungi</taxon>
        <taxon>Dikarya</taxon>
        <taxon>Basidiomycota</taxon>
        <taxon>Agaricomycotina</taxon>
        <taxon>Agaricomycetes</taxon>
        <taxon>Agaricomycetidae</taxon>
        <taxon>Agaricales</taxon>
        <taxon>Pleurotineae</taxon>
        <taxon>Pterulaceae</taxon>
        <taxon>Pterulicium</taxon>
    </lineage>
</organism>
<dbReference type="AlphaFoldDB" id="A0A5C3QNQ8"/>
<feature type="compositionally biased region" description="Acidic residues" evidence="1">
    <location>
        <begin position="38"/>
        <end position="50"/>
    </location>
</feature>
<dbReference type="GO" id="GO:0006487">
    <property type="term" value="P:protein N-linked glycosylation"/>
    <property type="evidence" value="ECO:0007669"/>
    <property type="project" value="TreeGrafter"/>
</dbReference>
<evidence type="ECO:0000313" key="4">
    <source>
        <dbReference type="Proteomes" id="UP000305067"/>
    </source>
</evidence>
<feature type="region of interest" description="Disordered" evidence="1">
    <location>
        <begin position="1"/>
        <end position="87"/>
    </location>
</feature>
<dbReference type="PANTHER" id="PTHR13132:SF29">
    <property type="entry name" value="ALPHA-(1,6)-FUCOSYLTRANSFERASE"/>
    <property type="match status" value="1"/>
</dbReference>
<sequence>MPRPAPLNRDRFSTATPNTNYILTPRTPHSRAGRAEEAYTEVDLDNDHDDGTDRLQAPLLGRNSPTSSSLGYRGGGDEQDALHGGPTKTKTKYLSLSKVPLYLGIIVCGVILVAVVLAITAPGRLHEIAGIMPVPTNASTLGANETALQYISYENYTTFPLTSSQYRHECAVYTGNFMKPMPYWKSMDMNSSRPMDVKHSDDKDANACLTSITYQLDGTVGLFADLALLAQAAALARERNRTFFVDDAYWNRGKWTDHFEDVHLTQPGFEPGCTRPPPEELVACPRHARHWVINSKTAKYHFSHGFVDEYEDPYGKSLNRLTKIYRHAEESLLQTIRPNAFNARLIRAARSELRDLIIAQSPKSDLRYAGVHIRRGDRKPMSWKFKDTVYVPTANYLSGAASLSQRLDPSRPGSAPAWAYIASDSPLAEQEFISSTKDESYTGPAFKTYSLISSKKEELRALASRKVYVQAEFNEGVGLDGGRVEATRGVIVDFALFSGAWAWMDVGEEEERVRPLGVVCTMRSVSLISSG</sequence>
<keyword evidence="4" id="KW-1185">Reference proteome</keyword>
<evidence type="ECO:0000256" key="1">
    <source>
        <dbReference type="SAM" id="MobiDB-lite"/>
    </source>
</evidence>
<evidence type="ECO:0000256" key="2">
    <source>
        <dbReference type="SAM" id="Phobius"/>
    </source>
</evidence>
<dbReference type="GO" id="GO:0046921">
    <property type="term" value="F:alpha-(1-&gt;6)-fucosyltransferase activity"/>
    <property type="evidence" value="ECO:0007669"/>
    <property type="project" value="TreeGrafter"/>
</dbReference>
<dbReference type="EMBL" id="ML178820">
    <property type="protein sequence ID" value="TFL03452.1"/>
    <property type="molecule type" value="Genomic_DNA"/>
</dbReference>
<keyword evidence="2" id="KW-0812">Transmembrane</keyword>
<keyword evidence="2" id="KW-0472">Membrane</keyword>
<gene>
    <name evidence="3" type="ORF">BDV98DRAFT_564237</name>
</gene>